<dbReference type="Proteomes" id="UP001165492">
    <property type="component" value="Unassembled WGS sequence"/>
</dbReference>
<protein>
    <recommendedName>
        <fullName evidence="3">Phage protein</fullName>
    </recommendedName>
</protein>
<proteinExistence type="predicted"/>
<sequence>MKYMVSNTFRDKRNGKIYKQGQEIELTKKRFEEINSTASGVLVEEIIPKKTAKKQVK</sequence>
<name>A0ABS8HQU5_9FIRM</name>
<comment type="caution">
    <text evidence="1">The sequence shown here is derived from an EMBL/GenBank/DDBJ whole genome shotgun (WGS) entry which is preliminary data.</text>
</comment>
<evidence type="ECO:0000313" key="1">
    <source>
        <dbReference type="EMBL" id="MCC5465547.1"/>
    </source>
</evidence>
<evidence type="ECO:0000313" key="2">
    <source>
        <dbReference type="Proteomes" id="UP001165492"/>
    </source>
</evidence>
<evidence type="ECO:0008006" key="3">
    <source>
        <dbReference type="Google" id="ProtNLM"/>
    </source>
</evidence>
<accession>A0ABS8HQU5</accession>
<reference evidence="1" key="1">
    <citation type="submission" date="2021-11" db="EMBL/GenBank/DDBJ databases">
        <title>Description of a new species Pelosinus isolated from the bottom sediments of Lake Baikal.</title>
        <authorList>
            <person name="Zakharyuk A."/>
        </authorList>
    </citation>
    <scope>NUCLEOTIDE SEQUENCE</scope>
    <source>
        <strain evidence="1">Bkl1</strain>
    </source>
</reference>
<organism evidence="1 2">
    <name type="scientific">Pelosinus baikalensis</name>
    <dbReference type="NCBI Taxonomy" id="2892015"/>
    <lineage>
        <taxon>Bacteria</taxon>
        <taxon>Bacillati</taxon>
        <taxon>Bacillota</taxon>
        <taxon>Negativicutes</taxon>
        <taxon>Selenomonadales</taxon>
        <taxon>Sporomusaceae</taxon>
        <taxon>Pelosinus</taxon>
    </lineage>
</organism>
<dbReference type="RefSeq" id="WP_229534797.1">
    <property type="nucleotide sequence ID" value="NZ_JAJHJB010000010.1"/>
</dbReference>
<gene>
    <name evidence="1" type="ORF">LMF89_09250</name>
</gene>
<keyword evidence="2" id="KW-1185">Reference proteome</keyword>
<dbReference type="EMBL" id="JAJHJB010000010">
    <property type="protein sequence ID" value="MCC5465547.1"/>
    <property type="molecule type" value="Genomic_DNA"/>
</dbReference>